<evidence type="ECO:0000313" key="6">
    <source>
        <dbReference type="Proteomes" id="UP000095390"/>
    </source>
</evidence>
<gene>
    <name evidence="5" type="ORF">ERS852578_02404</name>
</gene>
<organism evidence="5 6">
    <name type="scientific">Anaerobutyricum hallii</name>
    <dbReference type="NCBI Taxonomy" id="39488"/>
    <lineage>
        <taxon>Bacteria</taxon>
        <taxon>Bacillati</taxon>
        <taxon>Bacillota</taxon>
        <taxon>Clostridia</taxon>
        <taxon>Lachnospirales</taxon>
        <taxon>Lachnospiraceae</taxon>
        <taxon>Anaerobutyricum</taxon>
    </lineage>
</organism>
<reference evidence="5 6" key="1">
    <citation type="submission" date="2015-09" db="EMBL/GenBank/DDBJ databases">
        <authorList>
            <consortium name="Pathogen Informatics"/>
        </authorList>
    </citation>
    <scope>NUCLEOTIDE SEQUENCE [LARGE SCALE GENOMIC DNA]</scope>
    <source>
        <strain evidence="5 6">2789STDY5834966</strain>
    </source>
</reference>
<evidence type="ECO:0000256" key="1">
    <source>
        <dbReference type="ARBA" id="ARBA00018672"/>
    </source>
</evidence>
<feature type="domain" description="Response regulatory" evidence="4">
    <location>
        <begin position="141"/>
        <end position="248"/>
    </location>
</feature>
<evidence type="ECO:0000313" key="5">
    <source>
        <dbReference type="EMBL" id="CUN13541.1"/>
    </source>
</evidence>
<dbReference type="Proteomes" id="UP000095390">
    <property type="component" value="Unassembled WGS sequence"/>
</dbReference>
<protein>
    <recommendedName>
        <fullName evidence="1">Stage 0 sporulation protein A homolog</fullName>
    </recommendedName>
</protein>
<evidence type="ECO:0000259" key="4">
    <source>
        <dbReference type="PROSITE" id="PS50110"/>
    </source>
</evidence>
<dbReference type="RefSeq" id="WP_055183175.1">
    <property type="nucleotide sequence ID" value="NZ_CYYC01000035.1"/>
</dbReference>
<name>A0A173UF17_9FIRM</name>
<dbReference type="EMBL" id="CYYC01000035">
    <property type="protein sequence ID" value="CUN13541.1"/>
    <property type="molecule type" value="Genomic_DNA"/>
</dbReference>
<dbReference type="SUPFAM" id="SSF52172">
    <property type="entry name" value="CheY-like"/>
    <property type="match status" value="1"/>
</dbReference>
<comment type="function">
    <text evidence="2">May play the central regulatory role in sporulation. It may be an element of the effector pathway responsible for the activation of sporulation genes in response to nutritional stress. Spo0A may act in concert with spo0H (a sigma factor) to control the expression of some genes that are critical to the sporulation process.</text>
</comment>
<dbReference type="InterPro" id="IPR011006">
    <property type="entry name" value="CheY-like_superfamily"/>
</dbReference>
<dbReference type="OrthoDB" id="5150111at2"/>
<dbReference type="PROSITE" id="PS50110">
    <property type="entry name" value="RESPONSE_REGULATORY"/>
    <property type="match status" value="1"/>
</dbReference>
<sequence>MQGDVSFTFLDRIEEVELNIVDRRWQSALALALTLPDICGERCWQLRCEYLHQNKGFLNDENNIHFHLGLNCGMSVCQLDSMNIQENRIDIRIDIEQFCLRMCKAAKSYYDKVNLEKDFSLYNTPVLDFIQVTQKKKDASIIALICGNERYAKGLKEALQFISEQIMLFYTPESAKTKLGKHKPDLWIVTEDMTRQPNQPWRADRTTPVIIITGNPDAVEIKKNSGKLTVLSMPLSIVDLRKNVEIYVS</sequence>
<evidence type="ECO:0000256" key="3">
    <source>
        <dbReference type="PROSITE-ProRule" id="PRU00169"/>
    </source>
</evidence>
<evidence type="ECO:0000256" key="2">
    <source>
        <dbReference type="ARBA" id="ARBA00024867"/>
    </source>
</evidence>
<dbReference type="InterPro" id="IPR001789">
    <property type="entry name" value="Sig_transdc_resp-reg_receiver"/>
</dbReference>
<dbReference type="GO" id="GO:0000160">
    <property type="term" value="P:phosphorelay signal transduction system"/>
    <property type="evidence" value="ECO:0007669"/>
    <property type="project" value="InterPro"/>
</dbReference>
<comment type="caution">
    <text evidence="3">Lacks conserved residue(s) required for the propagation of feature annotation.</text>
</comment>
<proteinExistence type="predicted"/>
<dbReference type="AlphaFoldDB" id="A0A173UF17"/>
<accession>A0A173UF17</accession>